<dbReference type="Pfam" id="PF01566">
    <property type="entry name" value="Nramp"/>
    <property type="match status" value="1"/>
</dbReference>
<feature type="transmembrane region" description="Helical" evidence="6">
    <location>
        <begin position="321"/>
        <end position="352"/>
    </location>
</feature>
<dbReference type="GO" id="GO:0015086">
    <property type="term" value="F:cadmium ion transmembrane transporter activity"/>
    <property type="evidence" value="ECO:0007669"/>
    <property type="project" value="TreeGrafter"/>
</dbReference>
<dbReference type="GO" id="GO:0034755">
    <property type="term" value="P:iron ion transmembrane transport"/>
    <property type="evidence" value="ECO:0007669"/>
    <property type="project" value="TreeGrafter"/>
</dbReference>
<evidence type="ECO:0000313" key="7">
    <source>
        <dbReference type="EMBL" id="PIV25437.1"/>
    </source>
</evidence>
<proteinExistence type="predicted"/>
<feature type="transmembrane region" description="Helical" evidence="6">
    <location>
        <begin position="436"/>
        <end position="457"/>
    </location>
</feature>
<reference evidence="8" key="1">
    <citation type="submission" date="2017-09" db="EMBL/GenBank/DDBJ databases">
        <title>Depth-based differentiation of microbial function through sediment-hosted aquifers and enrichment of novel symbionts in the deep terrestrial subsurface.</title>
        <authorList>
            <person name="Probst A.J."/>
            <person name="Ladd B."/>
            <person name="Jarett J.K."/>
            <person name="Geller-Mcgrath D.E."/>
            <person name="Sieber C.M.K."/>
            <person name="Emerson J.B."/>
            <person name="Anantharaman K."/>
            <person name="Thomas B.C."/>
            <person name="Malmstrom R."/>
            <person name="Stieglmeier M."/>
            <person name="Klingl A."/>
            <person name="Woyke T."/>
            <person name="Ryan C.M."/>
            <person name="Banfield J.F."/>
        </authorList>
    </citation>
    <scope>NUCLEOTIDE SEQUENCE [LARGE SCALE GENOMIC DNA]</scope>
</reference>
<dbReference type="Proteomes" id="UP000229966">
    <property type="component" value="Unassembled WGS sequence"/>
</dbReference>
<keyword evidence="4 6" id="KW-1133">Transmembrane helix</keyword>
<evidence type="ECO:0008006" key="9">
    <source>
        <dbReference type="Google" id="ProtNLM"/>
    </source>
</evidence>
<feature type="transmembrane region" description="Helical" evidence="6">
    <location>
        <begin position="132"/>
        <end position="150"/>
    </location>
</feature>
<evidence type="ECO:0000256" key="4">
    <source>
        <dbReference type="ARBA" id="ARBA00022989"/>
    </source>
</evidence>
<dbReference type="AlphaFoldDB" id="A0A2M7CIH3"/>
<feature type="transmembrane region" description="Helical" evidence="6">
    <location>
        <begin position="277"/>
        <end position="301"/>
    </location>
</feature>
<dbReference type="PANTHER" id="PTHR11706">
    <property type="entry name" value="SOLUTE CARRIER PROTEIN FAMILY 11 MEMBER"/>
    <property type="match status" value="1"/>
</dbReference>
<keyword evidence="2" id="KW-0813">Transport</keyword>
<keyword evidence="5 6" id="KW-0472">Membrane</keyword>
<evidence type="ECO:0000313" key="8">
    <source>
        <dbReference type="Proteomes" id="UP000229966"/>
    </source>
</evidence>
<feature type="transmembrane region" description="Helical" evidence="6">
    <location>
        <begin position="397"/>
        <end position="415"/>
    </location>
</feature>
<name>A0A2M7CIH3_9BACT</name>
<evidence type="ECO:0000256" key="1">
    <source>
        <dbReference type="ARBA" id="ARBA00004141"/>
    </source>
</evidence>
<accession>A0A2M7CIH3</accession>
<comment type="caution">
    <text evidence="7">The sequence shown here is derived from an EMBL/GenBank/DDBJ whole genome shotgun (WGS) entry which is preliminary data.</text>
</comment>
<dbReference type="PANTHER" id="PTHR11706:SF33">
    <property type="entry name" value="NATURAL RESISTANCE-ASSOCIATED MACROPHAGE PROTEIN 2"/>
    <property type="match status" value="1"/>
</dbReference>
<protein>
    <recommendedName>
        <fullName evidence="9">Iron transporter</fullName>
    </recommendedName>
</protein>
<feature type="transmembrane region" description="Helical" evidence="6">
    <location>
        <begin position="197"/>
        <end position="215"/>
    </location>
</feature>
<feature type="transmembrane region" description="Helical" evidence="6">
    <location>
        <begin position="162"/>
        <end position="185"/>
    </location>
</feature>
<keyword evidence="3 6" id="KW-0812">Transmembrane</keyword>
<feature type="transmembrane region" description="Helical" evidence="6">
    <location>
        <begin position="90"/>
        <end position="111"/>
    </location>
</feature>
<evidence type="ECO:0000256" key="5">
    <source>
        <dbReference type="ARBA" id="ARBA00023136"/>
    </source>
</evidence>
<dbReference type="GO" id="GO:0005886">
    <property type="term" value="C:plasma membrane"/>
    <property type="evidence" value="ECO:0007669"/>
    <property type="project" value="TreeGrafter"/>
</dbReference>
<gene>
    <name evidence="7" type="ORF">COS38_01625</name>
</gene>
<comment type="subcellular location">
    <subcellularLocation>
        <location evidence="1">Membrane</location>
        <topology evidence="1">Multi-pass membrane protein</topology>
    </subcellularLocation>
</comment>
<evidence type="ECO:0000256" key="2">
    <source>
        <dbReference type="ARBA" id="ARBA00022448"/>
    </source>
</evidence>
<sequence length="458" mass="50493">MKSSSEKMAEPLIAKEAQKGIRAIEKEEKLVTKKLQKESKIVTDRFHLSGAYKTRRKLSDFFRLAKSGTITGAADNDPAGIVTYTQVGALAGYSLLWLMLLSLPMLSVVEEMSARVGVITKKGINLVVRENYGFKVAVFLALITACANILTIGADLAGMAEVFHIITGYSSAIFVVLIALALAYLLVQKNYKVISRYLFLLTPIFLLYIVSGVMVNPEWGEIVKNTFIPSFPHGSQYLMMAVGLLGTTISPYLIFWQASEEIEDHKGVRELRQEDKGVWLGMLFAHIVFYFIIIASGAVFFGQDKLLQTAGEAAQALQPAVGIWAMLFYSLGIIGAGIIAVPVLAASTGYVIKDAMHWAGGLNMREDKARSFYTVIILALMVGLVIALCGIQPVKALVYSQVLNGFLMPFLLFALMKVCNNRKILGHFVNNIWSNIIGWLAILVMLGFDIVLVFEWLK</sequence>
<feature type="transmembrane region" description="Helical" evidence="6">
    <location>
        <begin position="372"/>
        <end position="391"/>
    </location>
</feature>
<dbReference type="GO" id="GO:0005384">
    <property type="term" value="F:manganese ion transmembrane transporter activity"/>
    <property type="evidence" value="ECO:0007669"/>
    <property type="project" value="TreeGrafter"/>
</dbReference>
<dbReference type="InterPro" id="IPR001046">
    <property type="entry name" value="NRAMP_fam"/>
</dbReference>
<evidence type="ECO:0000256" key="3">
    <source>
        <dbReference type="ARBA" id="ARBA00022692"/>
    </source>
</evidence>
<dbReference type="EMBL" id="PEUM01000043">
    <property type="protein sequence ID" value="PIV25437.1"/>
    <property type="molecule type" value="Genomic_DNA"/>
</dbReference>
<feature type="transmembrane region" description="Helical" evidence="6">
    <location>
        <begin position="235"/>
        <end position="256"/>
    </location>
</feature>
<evidence type="ECO:0000256" key="6">
    <source>
        <dbReference type="SAM" id="Phobius"/>
    </source>
</evidence>
<organism evidence="7 8">
    <name type="scientific">Candidatus Berkelbacteria bacterium CG03_land_8_20_14_0_80_40_36</name>
    <dbReference type="NCBI Taxonomy" id="1974509"/>
    <lineage>
        <taxon>Bacteria</taxon>
        <taxon>Candidatus Berkelbacteria</taxon>
    </lineage>
</organism>